<evidence type="ECO:0000256" key="1">
    <source>
        <dbReference type="SAM" id="Phobius"/>
    </source>
</evidence>
<accession>A0A841R483</accession>
<sequence>MRKTIIIILHIALLLSFPLFGDDSYQYGKQVQNLMKEIEPFFPREENSENEKLLFLYLEDQFIQNQIDYEVLDYGLSETYHSFSKGYKVSVSGQLEDTLMLIVPLNNRSNQNSMRSGSINIATALQLLKIFSRYTPSLSIEFLFLGAERGTGSSYPIGSNLVIEDFVSDKNAAVYLDMTAPGDRIIIRKSSGNDRTPRWLVESLSQYFLDKDLSFSNESIETLAYQSGLEKPPAVIEVYHSAEIPMVLLQSIPGLQNKADDQWINEFIESLLSLILDYSNGLPDEWDRHYLITPLGRNLITIGEKQSIISFVTLTALLMLILLFKSRNLHLNLKRFKNHFWSLPLLFFLAFLYLFLSTLLIEEISGMRDYPDFWMRYPLFFLLFKIFLSFFLYSGFLYLVKGVALSPSHHFYTYTAFLSLIISLITVMVFNISFSYFFLWGLVFISFFMISRRKALKRLFLILTPLPIIAVGYLIVTYPYYEISRFLLTSRVTGNIFFTVLIMPVLMLQSSLNHYLHRFHRHRRSFRNAYSLITTGAVTVFLLYRILILPTFDEVQKQPLYLNEVINPGKSIRTLGLSSPAPIGDLTLLLDGKDLKLNDVGREAEITAPMINDLLDVSREKSTFLDRVSSKYTIDAKGTPDRIIIELISETPLIIYDSNYPSKASADGKKIEFHIGVNPRLPLDLSFIISRFAAPQMNIQVYYSDFPYQFDITDRDFALYKNLVVNSLIPWE</sequence>
<comment type="caution">
    <text evidence="2">The sequence shown here is derived from an EMBL/GenBank/DDBJ whole genome shotgun (WGS) entry which is preliminary data.</text>
</comment>
<feature type="transmembrane region" description="Helical" evidence="1">
    <location>
        <begin position="307"/>
        <end position="324"/>
    </location>
</feature>
<name>A0A841R483_9SPIO</name>
<dbReference type="EMBL" id="JACHGJ010000001">
    <property type="protein sequence ID" value="MBB6478613.1"/>
    <property type="molecule type" value="Genomic_DNA"/>
</dbReference>
<organism evidence="2 3">
    <name type="scientific">Spirochaeta isovalerica</name>
    <dbReference type="NCBI Taxonomy" id="150"/>
    <lineage>
        <taxon>Bacteria</taxon>
        <taxon>Pseudomonadati</taxon>
        <taxon>Spirochaetota</taxon>
        <taxon>Spirochaetia</taxon>
        <taxon>Spirochaetales</taxon>
        <taxon>Spirochaetaceae</taxon>
        <taxon>Spirochaeta</taxon>
    </lineage>
</organism>
<evidence type="ECO:0000313" key="3">
    <source>
        <dbReference type="Proteomes" id="UP000587760"/>
    </source>
</evidence>
<dbReference type="Proteomes" id="UP000587760">
    <property type="component" value="Unassembled WGS sequence"/>
</dbReference>
<keyword evidence="3" id="KW-1185">Reference proteome</keyword>
<reference evidence="2 3" key="1">
    <citation type="submission" date="2020-08" db="EMBL/GenBank/DDBJ databases">
        <title>Genomic Encyclopedia of Type Strains, Phase IV (KMG-IV): sequencing the most valuable type-strain genomes for metagenomic binning, comparative biology and taxonomic classification.</title>
        <authorList>
            <person name="Goeker M."/>
        </authorList>
    </citation>
    <scope>NUCLEOTIDE SEQUENCE [LARGE SCALE GENOMIC DNA]</scope>
    <source>
        <strain evidence="2 3">DSM 2461</strain>
    </source>
</reference>
<feature type="transmembrane region" description="Helical" evidence="1">
    <location>
        <begin position="345"/>
        <end position="365"/>
    </location>
</feature>
<feature type="transmembrane region" description="Helical" evidence="1">
    <location>
        <begin position="529"/>
        <end position="548"/>
    </location>
</feature>
<keyword evidence="1" id="KW-0812">Transmembrane</keyword>
<dbReference type="RefSeq" id="WP_184742617.1">
    <property type="nucleotide sequence ID" value="NZ_JACHGJ010000001.1"/>
</dbReference>
<protein>
    <submittedName>
        <fullName evidence="2">Uncharacterized protein</fullName>
    </submittedName>
</protein>
<evidence type="ECO:0000313" key="2">
    <source>
        <dbReference type="EMBL" id="MBB6478613.1"/>
    </source>
</evidence>
<feature type="transmembrane region" description="Helical" evidence="1">
    <location>
        <begin position="459"/>
        <end position="481"/>
    </location>
</feature>
<gene>
    <name evidence="2" type="ORF">HNR50_000246</name>
</gene>
<feature type="transmembrane region" description="Helical" evidence="1">
    <location>
        <begin position="411"/>
        <end position="430"/>
    </location>
</feature>
<proteinExistence type="predicted"/>
<dbReference type="AlphaFoldDB" id="A0A841R483"/>
<keyword evidence="1" id="KW-0472">Membrane</keyword>
<feature type="transmembrane region" description="Helical" evidence="1">
    <location>
        <begin position="487"/>
        <end position="508"/>
    </location>
</feature>
<feature type="transmembrane region" description="Helical" evidence="1">
    <location>
        <begin position="377"/>
        <end position="399"/>
    </location>
</feature>
<keyword evidence="1" id="KW-1133">Transmembrane helix</keyword>